<keyword evidence="7 9" id="KW-0030">Aminoacyl-tRNA synthetase</keyword>
<feature type="domain" description="Leucyl-tRNA synthetase editing" evidence="14">
    <location>
        <begin position="305"/>
        <end position="501"/>
    </location>
</feature>
<dbReference type="InterPro" id="IPR009080">
    <property type="entry name" value="tRNAsynth_Ia_anticodon-bd"/>
</dbReference>
<feature type="domain" description="Methionyl/Valyl/Leucyl/Isoleucyl-tRNA synthetase anticodon-binding" evidence="12">
    <location>
        <begin position="818"/>
        <end position="931"/>
    </location>
</feature>
<keyword evidence="5 9" id="KW-0067">ATP-binding</keyword>
<feature type="domain" description="Methionyl/Leucyl tRNA synthetase" evidence="13">
    <location>
        <begin position="75"/>
        <end position="182"/>
    </location>
</feature>
<dbReference type="GO" id="GO:0002161">
    <property type="term" value="F:aminoacyl-tRNA deacylase activity"/>
    <property type="evidence" value="ECO:0007669"/>
    <property type="project" value="InterPro"/>
</dbReference>
<feature type="short sequence motif" description="'KMSKS' region" evidence="9">
    <location>
        <begin position="737"/>
        <end position="741"/>
    </location>
</feature>
<evidence type="ECO:0000256" key="5">
    <source>
        <dbReference type="ARBA" id="ARBA00022840"/>
    </source>
</evidence>
<feature type="compositionally biased region" description="Low complexity" evidence="11">
    <location>
        <begin position="1"/>
        <end position="20"/>
    </location>
</feature>
<dbReference type="Gene3D" id="1.10.730.10">
    <property type="entry name" value="Isoleucyl-tRNA Synthetase, Domain 1"/>
    <property type="match status" value="2"/>
</dbReference>
<dbReference type="FunFam" id="3.40.50.620:FF:000060">
    <property type="entry name" value="Leucine--tRNA ligase"/>
    <property type="match status" value="1"/>
</dbReference>
<evidence type="ECO:0000256" key="6">
    <source>
        <dbReference type="ARBA" id="ARBA00022917"/>
    </source>
</evidence>
<dbReference type="SUPFAM" id="SSF50677">
    <property type="entry name" value="ValRS/IleRS/LeuRS editing domain"/>
    <property type="match status" value="1"/>
</dbReference>
<evidence type="ECO:0000313" key="15">
    <source>
        <dbReference type="EMBL" id="OBH55774.1"/>
    </source>
</evidence>
<dbReference type="GO" id="GO:0005829">
    <property type="term" value="C:cytosol"/>
    <property type="evidence" value="ECO:0007669"/>
    <property type="project" value="TreeGrafter"/>
</dbReference>
<dbReference type="RefSeq" id="WP_064953508.1">
    <property type="nucleotide sequence ID" value="NZ_LZJS01000133.1"/>
</dbReference>
<dbReference type="Gene3D" id="3.90.740.10">
    <property type="entry name" value="Valyl/Leucyl/Isoleucyl-tRNA synthetase, editing domain"/>
    <property type="match status" value="1"/>
</dbReference>
<evidence type="ECO:0000256" key="1">
    <source>
        <dbReference type="ARBA" id="ARBA00005594"/>
    </source>
</evidence>
<dbReference type="Proteomes" id="UP000093861">
    <property type="component" value="Unassembled WGS sequence"/>
</dbReference>
<evidence type="ECO:0000259" key="13">
    <source>
        <dbReference type="Pfam" id="PF09334"/>
    </source>
</evidence>
<evidence type="ECO:0000256" key="9">
    <source>
        <dbReference type="HAMAP-Rule" id="MF_00049"/>
    </source>
</evidence>
<organism evidence="15 16">
    <name type="scientific">Mycobacterium colombiense</name>
    <dbReference type="NCBI Taxonomy" id="339268"/>
    <lineage>
        <taxon>Bacteria</taxon>
        <taxon>Bacillati</taxon>
        <taxon>Actinomycetota</taxon>
        <taxon>Actinomycetes</taxon>
        <taxon>Mycobacteriales</taxon>
        <taxon>Mycobacteriaceae</taxon>
        <taxon>Mycobacterium</taxon>
        <taxon>Mycobacterium avium complex (MAC)</taxon>
    </lineage>
</organism>
<dbReference type="FunFam" id="3.40.50.620:FF:000239">
    <property type="entry name" value="Leucine--tRNA ligase"/>
    <property type="match status" value="1"/>
</dbReference>
<dbReference type="InterPro" id="IPR025709">
    <property type="entry name" value="Leu_tRNA-synth_edit"/>
</dbReference>
<protein>
    <recommendedName>
        <fullName evidence="9">Leucine--tRNA ligase</fullName>
        <ecNumber evidence="9">6.1.1.4</ecNumber>
    </recommendedName>
    <alternativeName>
        <fullName evidence="9">Leucyl-tRNA synthetase</fullName>
        <shortName evidence="9">LeuRS</shortName>
    </alternativeName>
</protein>
<dbReference type="InterPro" id="IPR009008">
    <property type="entry name" value="Val/Leu/Ile-tRNA-synth_edit"/>
</dbReference>
<evidence type="ECO:0000259" key="14">
    <source>
        <dbReference type="Pfam" id="PF13603"/>
    </source>
</evidence>
<dbReference type="Pfam" id="PF09334">
    <property type="entry name" value="tRNA-synt_1g"/>
    <property type="match status" value="1"/>
</dbReference>
<dbReference type="InterPro" id="IPR013155">
    <property type="entry name" value="M/V/L/I-tRNA-synth_anticd-bd"/>
</dbReference>
<gene>
    <name evidence="9" type="primary">leuS</name>
    <name evidence="15" type="ORF">A5685_09965</name>
</gene>
<evidence type="ECO:0000256" key="2">
    <source>
        <dbReference type="ARBA" id="ARBA00022490"/>
    </source>
</evidence>
<dbReference type="AlphaFoldDB" id="A0A1A2RV79"/>
<comment type="caution">
    <text evidence="15">The sequence shown here is derived from an EMBL/GenBank/DDBJ whole genome shotgun (WGS) entry which is preliminary data.</text>
</comment>
<dbReference type="CDD" id="cd07958">
    <property type="entry name" value="Anticodon_Ia_Leu_BEm"/>
    <property type="match status" value="1"/>
</dbReference>
<evidence type="ECO:0000259" key="12">
    <source>
        <dbReference type="Pfam" id="PF08264"/>
    </source>
</evidence>
<evidence type="ECO:0000256" key="11">
    <source>
        <dbReference type="SAM" id="MobiDB-lite"/>
    </source>
</evidence>
<comment type="catalytic activity">
    <reaction evidence="8 9">
        <text>tRNA(Leu) + L-leucine + ATP = L-leucyl-tRNA(Leu) + AMP + diphosphate</text>
        <dbReference type="Rhea" id="RHEA:11688"/>
        <dbReference type="Rhea" id="RHEA-COMP:9613"/>
        <dbReference type="Rhea" id="RHEA-COMP:9622"/>
        <dbReference type="ChEBI" id="CHEBI:30616"/>
        <dbReference type="ChEBI" id="CHEBI:33019"/>
        <dbReference type="ChEBI" id="CHEBI:57427"/>
        <dbReference type="ChEBI" id="CHEBI:78442"/>
        <dbReference type="ChEBI" id="CHEBI:78494"/>
        <dbReference type="ChEBI" id="CHEBI:456215"/>
        <dbReference type="EC" id="6.1.1.4"/>
    </reaction>
</comment>
<comment type="subcellular location">
    <subcellularLocation>
        <location evidence="9">Cytoplasm</location>
    </subcellularLocation>
</comment>
<dbReference type="PANTHER" id="PTHR43740:SF2">
    <property type="entry name" value="LEUCINE--TRNA LIGASE, MITOCHONDRIAL"/>
    <property type="match status" value="1"/>
</dbReference>
<evidence type="ECO:0000256" key="10">
    <source>
        <dbReference type="RuleBase" id="RU363039"/>
    </source>
</evidence>
<dbReference type="InterPro" id="IPR002302">
    <property type="entry name" value="Leu-tRNA-ligase"/>
</dbReference>
<evidence type="ECO:0000256" key="8">
    <source>
        <dbReference type="ARBA" id="ARBA00047469"/>
    </source>
</evidence>
<dbReference type="EC" id="6.1.1.4" evidence="9"/>
<feature type="region of interest" description="Disordered" evidence="11">
    <location>
        <begin position="1"/>
        <end position="25"/>
    </location>
</feature>
<dbReference type="SUPFAM" id="SSF47323">
    <property type="entry name" value="Anticodon-binding domain of a subclass of class I aminoacyl-tRNA synthetases"/>
    <property type="match status" value="1"/>
</dbReference>
<dbReference type="InterPro" id="IPR001412">
    <property type="entry name" value="aa-tRNA-synth_I_CS"/>
</dbReference>
<name>A0A1A2RV79_9MYCO</name>
<evidence type="ECO:0000313" key="16">
    <source>
        <dbReference type="Proteomes" id="UP000093861"/>
    </source>
</evidence>
<keyword evidence="3 9" id="KW-0436">Ligase</keyword>
<dbReference type="PRINTS" id="PR00985">
    <property type="entry name" value="TRNASYNTHLEU"/>
</dbReference>
<dbReference type="NCBIfam" id="TIGR00396">
    <property type="entry name" value="leuS_bact"/>
    <property type="match status" value="1"/>
</dbReference>
<accession>A0A1A2RV79</accession>
<evidence type="ECO:0000256" key="7">
    <source>
        <dbReference type="ARBA" id="ARBA00023146"/>
    </source>
</evidence>
<sequence>MTDSPTASPASSSGAAVPDSDAPPHRYTAALAGRIEGAWQENWAKLGTFNVPNPVGSLAPPDGAPVPDDKLFVQDMFPYPSGEGLHVGHPLGYIATDVYARYFRMTGRNVLHALGFDAFGLPAEQYAVQTGTHPRTRTEANVVNFKRQLGRLGLAHDSRRSFSTTDVEFYKWTQWIFLQIYNAWFDTAANKARPIAELIAEFESGARRLEDGRDWAGLSAGERADVIDGHRLVYRADSMVNWCPGLGTVLANEEVTADGRSDRGNFPVFRKRLRQWMMRITAYSDRLLDDLDVLDWPEPVKTMQRNWIGRSTGAKALFAATGGDGETVDIEVFTTRPDTLFGATYLVLAPEHDLVDELVAATWPDGTDPRWMYGATTPGEAVAAYRQAIGSKSDLERQESKAKTGVFLGAYATNPTNGKPVPIFIADYVLAGYGTGAIMAVPGHDQRDWDFAHEFGLPIVEVIAGGDISESAYAGDGVLVNSGYLDGLDVAAAKEKITARLEAEGRGWARIEFKLRDWLFARQRYWGEPFPIVYDADGRAHALDEAALPVELPDVPDYSPVLFDPDDADSEPSPPLAKATEWVHVELDLGDGLRPYSRDTNVMPQWAGSSWYELRYTDPHNSERFAALENEAYWMGPRPAEHGPQDPGGVDLYVGGAEHAVLHLLYARFWHKVLYDLGHVSSREPYRRLVNQGYIQAFAYTDARGSYVPAEEVVERDGGFVYPGPGGEVEVFQEFGKIGKSLKNSISPDEICDDYGADTLRVYEMSMGPLEASRPWATKDVVGAHRFLQRVWRLVVDEQTGDTRVVDGPAQDLATDSLRALHRTIAGVAEDYAALRNNTAAAKLIEYTNHLTKEHRDAVPRAAVEPLVLMLAPLAPHMAEELWLRLGHQTPLAHGPFPVADPAYLVDDTVEYPVQVNGKVRGRVVVAADADQDTLKAAALADEKVQAFLAGANPRKVIVVPGRLVNLVV</sequence>
<dbReference type="Gene3D" id="3.40.50.620">
    <property type="entry name" value="HUPs"/>
    <property type="match status" value="3"/>
</dbReference>
<dbReference type="PANTHER" id="PTHR43740">
    <property type="entry name" value="LEUCYL-TRNA SYNTHETASE"/>
    <property type="match status" value="1"/>
</dbReference>
<dbReference type="FunFam" id="3.40.50.620:FF:000087">
    <property type="entry name" value="Leucine--tRNA ligase"/>
    <property type="match status" value="1"/>
</dbReference>
<dbReference type="Pfam" id="PF08264">
    <property type="entry name" value="Anticodon_1"/>
    <property type="match status" value="1"/>
</dbReference>
<dbReference type="SUPFAM" id="SSF52374">
    <property type="entry name" value="Nucleotidylyl transferase"/>
    <property type="match status" value="1"/>
</dbReference>
<dbReference type="GO" id="GO:0006429">
    <property type="term" value="P:leucyl-tRNA aminoacylation"/>
    <property type="evidence" value="ECO:0007669"/>
    <property type="project" value="UniProtKB-UniRule"/>
</dbReference>
<dbReference type="GO" id="GO:0004823">
    <property type="term" value="F:leucine-tRNA ligase activity"/>
    <property type="evidence" value="ECO:0007669"/>
    <property type="project" value="UniProtKB-UniRule"/>
</dbReference>
<reference evidence="15 16" key="1">
    <citation type="submission" date="2016-06" db="EMBL/GenBank/DDBJ databases">
        <authorList>
            <person name="Kjaerup R.B."/>
            <person name="Dalgaard T.S."/>
            <person name="Juul-Madsen H.R."/>
        </authorList>
    </citation>
    <scope>NUCLEOTIDE SEQUENCE [LARGE SCALE GENOMIC DNA]</scope>
    <source>
        <strain evidence="15 16">E2464</strain>
    </source>
</reference>
<dbReference type="FunFam" id="1.10.730.10:FF:000011">
    <property type="entry name" value="Leucine--tRNA ligase chloroplastic/mitochondrial"/>
    <property type="match status" value="1"/>
</dbReference>
<dbReference type="Pfam" id="PF13603">
    <property type="entry name" value="tRNA-synt_1_2"/>
    <property type="match status" value="1"/>
</dbReference>
<dbReference type="EMBL" id="LZJS01000133">
    <property type="protein sequence ID" value="OBH55774.1"/>
    <property type="molecule type" value="Genomic_DNA"/>
</dbReference>
<evidence type="ECO:0000256" key="4">
    <source>
        <dbReference type="ARBA" id="ARBA00022741"/>
    </source>
</evidence>
<keyword evidence="6 9" id="KW-0648">Protein biosynthesis</keyword>
<feature type="binding site" evidence="9">
    <location>
        <position position="740"/>
    </location>
    <ligand>
        <name>ATP</name>
        <dbReference type="ChEBI" id="CHEBI:30616"/>
    </ligand>
</feature>
<dbReference type="PROSITE" id="PS00178">
    <property type="entry name" value="AA_TRNA_LIGASE_I"/>
    <property type="match status" value="1"/>
</dbReference>
<dbReference type="HAMAP" id="MF_00049_B">
    <property type="entry name" value="Leu_tRNA_synth_B"/>
    <property type="match status" value="1"/>
</dbReference>
<dbReference type="InterPro" id="IPR014729">
    <property type="entry name" value="Rossmann-like_a/b/a_fold"/>
</dbReference>
<proteinExistence type="inferred from homology"/>
<dbReference type="InterPro" id="IPR015413">
    <property type="entry name" value="Methionyl/Leucyl_tRNA_Synth"/>
</dbReference>
<keyword evidence="2 9" id="KW-0963">Cytoplasm</keyword>
<comment type="caution">
    <text evidence="9">Lacks conserved residue(s) required for the propagation of feature annotation.</text>
</comment>
<evidence type="ECO:0000256" key="3">
    <source>
        <dbReference type="ARBA" id="ARBA00022598"/>
    </source>
</evidence>
<dbReference type="FunFam" id="3.90.740.10:FF:000017">
    <property type="entry name" value="Leucine--tRNA ligase"/>
    <property type="match status" value="1"/>
</dbReference>
<comment type="similarity">
    <text evidence="1 9 10">Belongs to the class-I aminoacyl-tRNA synthetase family.</text>
</comment>
<keyword evidence="4 9" id="KW-0547">Nucleotide-binding</keyword>
<dbReference type="GO" id="GO:0005524">
    <property type="term" value="F:ATP binding"/>
    <property type="evidence" value="ECO:0007669"/>
    <property type="project" value="UniProtKB-UniRule"/>
</dbReference>